<name>A0A6M3LBE1_9ZZZZ</name>
<dbReference type="AlphaFoldDB" id="A0A6M3LBE1"/>
<protein>
    <submittedName>
        <fullName evidence="2">Uncharacterized protein</fullName>
    </submittedName>
</protein>
<gene>
    <name evidence="1" type="ORF">MM415A00877_0013</name>
    <name evidence="2" type="ORF">MM415B02370_0003</name>
</gene>
<evidence type="ECO:0000313" key="2">
    <source>
        <dbReference type="EMBL" id="QJA90475.1"/>
    </source>
</evidence>
<evidence type="ECO:0000313" key="1">
    <source>
        <dbReference type="EMBL" id="QJA79464.1"/>
    </source>
</evidence>
<organism evidence="2">
    <name type="scientific">viral metagenome</name>
    <dbReference type="NCBI Taxonomy" id="1070528"/>
    <lineage>
        <taxon>unclassified sequences</taxon>
        <taxon>metagenomes</taxon>
        <taxon>organismal metagenomes</taxon>
    </lineage>
</organism>
<dbReference type="EMBL" id="MT142382">
    <property type="protein sequence ID" value="QJA79464.1"/>
    <property type="molecule type" value="Genomic_DNA"/>
</dbReference>
<sequence>MFDMALYISRPKRVWDGEGSREVLDRSTQGVLYCDPVLNDNLPMLAFYADADVRVGDIIQAPYNTFNDWEP</sequence>
<dbReference type="EMBL" id="MT142915">
    <property type="protein sequence ID" value="QJA90475.1"/>
    <property type="molecule type" value="Genomic_DNA"/>
</dbReference>
<accession>A0A6M3LBE1</accession>
<proteinExistence type="predicted"/>
<reference evidence="2" key="1">
    <citation type="submission" date="2020-03" db="EMBL/GenBank/DDBJ databases">
        <title>The deep terrestrial virosphere.</title>
        <authorList>
            <person name="Holmfeldt K."/>
            <person name="Nilsson E."/>
            <person name="Simone D."/>
            <person name="Lopez-Fernandez M."/>
            <person name="Wu X."/>
            <person name="de Brujin I."/>
            <person name="Lundin D."/>
            <person name="Andersson A."/>
            <person name="Bertilsson S."/>
            <person name="Dopson M."/>
        </authorList>
    </citation>
    <scope>NUCLEOTIDE SEQUENCE</scope>
    <source>
        <strain evidence="1">MM415A00877</strain>
        <strain evidence="2">MM415B02370</strain>
    </source>
</reference>